<dbReference type="OrthoDB" id="126772at2759"/>
<dbReference type="PROSITE" id="PS00280">
    <property type="entry name" value="BPTI_KUNITZ_1"/>
    <property type="match status" value="2"/>
</dbReference>
<keyword evidence="5" id="KW-0646">Protease inhibitor</keyword>
<dbReference type="InterPro" id="IPR002223">
    <property type="entry name" value="Kunitz_BPTI"/>
</dbReference>
<keyword evidence="7" id="KW-0722">Serine protease inhibitor</keyword>
<dbReference type="InterPro" id="IPR036880">
    <property type="entry name" value="Kunitz_BPTI_sf"/>
</dbReference>
<feature type="domain" description="Kazal-like" evidence="17">
    <location>
        <begin position="1454"/>
        <end position="1522"/>
    </location>
</feature>
<accession>A0A9W9ZHD6</accession>
<dbReference type="Gene3D" id="4.10.75.10">
    <property type="entry name" value="Elafin-like"/>
    <property type="match status" value="10"/>
</dbReference>
<dbReference type="SMART" id="SM00409">
    <property type="entry name" value="IG"/>
    <property type="match status" value="1"/>
</dbReference>
<dbReference type="SUPFAM" id="SSF100895">
    <property type="entry name" value="Kazal-type serine protease inhibitors"/>
    <property type="match status" value="5"/>
</dbReference>
<evidence type="ECO:0000256" key="3">
    <source>
        <dbReference type="ARBA" id="ARBA00007226"/>
    </source>
</evidence>
<dbReference type="FunFam" id="4.10.410.10:FF:000021">
    <property type="entry name" value="Serine protease inhibitor, putative"/>
    <property type="match status" value="1"/>
</dbReference>
<dbReference type="FunFam" id="4.10.410.10:FF:000020">
    <property type="entry name" value="Collagen, type VI, alpha 3"/>
    <property type="match status" value="1"/>
</dbReference>
<feature type="domain" description="BPTI/Kunitz inhibitor" evidence="13">
    <location>
        <begin position="281"/>
        <end position="331"/>
    </location>
</feature>
<dbReference type="InterPro" id="IPR007110">
    <property type="entry name" value="Ig-like_dom"/>
</dbReference>
<feature type="signal peptide" evidence="12">
    <location>
        <begin position="1"/>
        <end position="20"/>
    </location>
</feature>
<feature type="domain" description="WAP" evidence="16">
    <location>
        <begin position="453"/>
        <end position="503"/>
    </location>
</feature>
<comment type="similarity">
    <text evidence="3">Belongs to the venom Kunitz-type family. Sea anemone type 2 potassium channel toxin subfamily.</text>
</comment>
<dbReference type="CDD" id="cd00109">
    <property type="entry name" value="Kunitz-type"/>
    <property type="match status" value="2"/>
</dbReference>
<dbReference type="SUPFAM" id="SSF57362">
    <property type="entry name" value="BPTI-like"/>
    <property type="match status" value="2"/>
</dbReference>
<dbReference type="SMART" id="SM00131">
    <property type="entry name" value="KU"/>
    <property type="match status" value="2"/>
</dbReference>
<dbReference type="Pfam" id="PF00095">
    <property type="entry name" value="WAP"/>
    <property type="match status" value="10"/>
</dbReference>
<feature type="domain" description="Ig-like" evidence="14">
    <location>
        <begin position="102"/>
        <end position="183"/>
    </location>
</feature>
<feature type="domain" description="Kazal-like" evidence="17">
    <location>
        <begin position="1231"/>
        <end position="1285"/>
    </location>
</feature>
<dbReference type="CDD" id="cd00191">
    <property type="entry name" value="TY"/>
    <property type="match status" value="4"/>
</dbReference>
<feature type="domain" description="WAP" evidence="16">
    <location>
        <begin position="616"/>
        <end position="666"/>
    </location>
</feature>
<feature type="chain" id="PRO_5040844552" evidence="12">
    <location>
        <begin position="21"/>
        <end position="1531"/>
    </location>
</feature>
<dbReference type="Pfam" id="PF00050">
    <property type="entry name" value="Kazal_1"/>
    <property type="match status" value="1"/>
</dbReference>
<dbReference type="PROSITE" id="PS51390">
    <property type="entry name" value="WAP"/>
    <property type="match status" value="10"/>
</dbReference>
<dbReference type="GO" id="GO:0005615">
    <property type="term" value="C:extracellular space"/>
    <property type="evidence" value="ECO:0007669"/>
    <property type="project" value="TreeGrafter"/>
</dbReference>
<evidence type="ECO:0000313" key="18">
    <source>
        <dbReference type="EMBL" id="KAJ7381019.1"/>
    </source>
</evidence>
<dbReference type="SUPFAM" id="SSF57610">
    <property type="entry name" value="Thyroglobulin type-1 domain"/>
    <property type="match status" value="4"/>
</dbReference>
<dbReference type="GO" id="GO:0050431">
    <property type="term" value="F:transforming growth factor beta binding"/>
    <property type="evidence" value="ECO:0007669"/>
    <property type="project" value="TreeGrafter"/>
</dbReference>
<evidence type="ECO:0000259" key="13">
    <source>
        <dbReference type="PROSITE" id="PS50279"/>
    </source>
</evidence>
<dbReference type="PANTHER" id="PTHR45938">
    <property type="entry name" value="ACP24A4-RELATED"/>
    <property type="match status" value="1"/>
</dbReference>
<keyword evidence="9" id="KW-0393">Immunoglobulin domain</keyword>
<dbReference type="Gene3D" id="4.10.800.10">
    <property type="entry name" value="Thyroglobulin type-1"/>
    <property type="match status" value="4"/>
</dbReference>
<evidence type="ECO:0000256" key="12">
    <source>
        <dbReference type="SAM" id="SignalP"/>
    </source>
</evidence>
<dbReference type="InterPro" id="IPR000716">
    <property type="entry name" value="Thyroglobulin_1"/>
</dbReference>
<evidence type="ECO:0000256" key="4">
    <source>
        <dbReference type="ARBA" id="ARBA00022525"/>
    </source>
</evidence>
<dbReference type="SMART" id="SM00217">
    <property type="entry name" value="WAP"/>
    <property type="match status" value="10"/>
</dbReference>
<dbReference type="Pfam" id="PF00086">
    <property type="entry name" value="Thyroglobulin_1"/>
    <property type="match status" value="4"/>
</dbReference>
<evidence type="ECO:0000259" key="16">
    <source>
        <dbReference type="PROSITE" id="PS51390"/>
    </source>
</evidence>
<feature type="domain" description="Thyroglobulin type-1" evidence="15">
    <location>
        <begin position="965"/>
        <end position="1031"/>
    </location>
</feature>
<dbReference type="SMART" id="SM00211">
    <property type="entry name" value="TY"/>
    <property type="match status" value="4"/>
</dbReference>
<proteinExistence type="inferred from homology"/>
<keyword evidence="19" id="KW-1185">Reference proteome</keyword>
<dbReference type="EMBL" id="MU826351">
    <property type="protein sequence ID" value="KAJ7381019.1"/>
    <property type="molecule type" value="Genomic_DNA"/>
</dbReference>
<dbReference type="Proteomes" id="UP001163046">
    <property type="component" value="Unassembled WGS sequence"/>
</dbReference>
<feature type="domain" description="WAP" evidence="16">
    <location>
        <begin position="555"/>
        <end position="605"/>
    </location>
</feature>
<feature type="disulfide bond" evidence="11">
    <location>
        <begin position="1181"/>
        <end position="1188"/>
    </location>
</feature>
<dbReference type="SMART" id="SM00280">
    <property type="entry name" value="KAZAL"/>
    <property type="match status" value="5"/>
</dbReference>
<dbReference type="InterPro" id="IPR013783">
    <property type="entry name" value="Ig-like_fold"/>
</dbReference>
<protein>
    <submittedName>
        <fullName evidence="18">Uncharacterized protein</fullName>
    </submittedName>
</protein>
<evidence type="ECO:0000256" key="1">
    <source>
        <dbReference type="ARBA" id="ARBA00004532"/>
    </source>
</evidence>
<feature type="domain" description="Thyroglobulin type-1" evidence="15">
    <location>
        <begin position="1147"/>
        <end position="1209"/>
    </location>
</feature>
<dbReference type="InterPro" id="IPR036179">
    <property type="entry name" value="Ig-like_dom_sf"/>
</dbReference>
<feature type="domain" description="WAP" evidence="16">
    <location>
        <begin position="504"/>
        <end position="554"/>
    </location>
</feature>
<evidence type="ECO:0000256" key="9">
    <source>
        <dbReference type="ARBA" id="ARBA00023319"/>
    </source>
</evidence>
<dbReference type="SUPFAM" id="SSF48726">
    <property type="entry name" value="Immunoglobulin"/>
    <property type="match status" value="1"/>
</dbReference>
<feature type="domain" description="WAP" evidence="16">
    <location>
        <begin position="339"/>
        <end position="388"/>
    </location>
</feature>
<dbReference type="InterPro" id="IPR008197">
    <property type="entry name" value="WAP_dom"/>
</dbReference>
<evidence type="ECO:0000256" key="2">
    <source>
        <dbReference type="ARBA" id="ARBA00004613"/>
    </source>
</evidence>
<reference evidence="18" key="1">
    <citation type="submission" date="2023-01" db="EMBL/GenBank/DDBJ databases">
        <title>Genome assembly of the deep-sea coral Lophelia pertusa.</title>
        <authorList>
            <person name="Herrera S."/>
            <person name="Cordes E."/>
        </authorList>
    </citation>
    <scope>NUCLEOTIDE SEQUENCE</scope>
    <source>
        <strain evidence="18">USNM1676648</strain>
        <tissue evidence="18">Polyp</tissue>
    </source>
</reference>
<name>A0A9W9ZHD6_9CNID</name>
<feature type="domain" description="Kazal-like" evidence="17">
    <location>
        <begin position="1303"/>
        <end position="1362"/>
    </location>
</feature>
<organism evidence="18 19">
    <name type="scientific">Desmophyllum pertusum</name>
    <dbReference type="NCBI Taxonomy" id="174260"/>
    <lineage>
        <taxon>Eukaryota</taxon>
        <taxon>Metazoa</taxon>
        <taxon>Cnidaria</taxon>
        <taxon>Anthozoa</taxon>
        <taxon>Hexacorallia</taxon>
        <taxon>Scleractinia</taxon>
        <taxon>Caryophylliina</taxon>
        <taxon>Caryophylliidae</taxon>
        <taxon>Desmophyllum</taxon>
    </lineage>
</organism>
<feature type="domain" description="Kazal-like" evidence="17">
    <location>
        <begin position="1384"/>
        <end position="1439"/>
    </location>
</feature>
<dbReference type="GO" id="GO:0008200">
    <property type="term" value="F:ion channel inhibitor activity"/>
    <property type="evidence" value="ECO:0007669"/>
    <property type="project" value="UniProtKB-ARBA"/>
</dbReference>
<dbReference type="GO" id="GO:0004867">
    <property type="term" value="F:serine-type endopeptidase inhibitor activity"/>
    <property type="evidence" value="ECO:0007669"/>
    <property type="project" value="UniProtKB-KW"/>
</dbReference>
<feature type="disulfide bond" evidence="11">
    <location>
        <begin position="931"/>
        <end position="938"/>
    </location>
</feature>
<comment type="subcellular location">
    <subcellularLocation>
        <location evidence="1">Nematocyst</location>
    </subcellularLocation>
    <subcellularLocation>
        <location evidence="2">Secreted</location>
    </subcellularLocation>
</comment>
<dbReference type="SUPFAM" id="SSF57256">
    <property type="entry name" value="Elafin-like"/>
    <property type="match status" value="5"/>
</dbReference>
<feature type="disulfide bond" evidence="11">
    <location>
        <begin position="1003"/>
        <end position="1010"/>
    </location>
</feature>
<evidence type="ECO:0000256" key="6">
    <source>
        <dbReference type="ARBA" id="ARBA00022729"/>
    </source>
</evidence>
<dbReference type="InterPro" id="IPR036645">
    <property type="entry name" value="Elafin-like_sf"/>
</dbReference>
<feature type="domain" description="WAP" evidence="16">
    <location>
        <begin position="723"/>
        <end position="771"/>
    </location>
</feature>
<dbReference type="Gene3D" id="2.60.40.10">
    <property type="entry name" value="Immunoglobulins"/>
    <property type="match status" value="1"/>
</dbReference>
<evidence type="ECO:0000256" key="11">
    <source>
        <dbReference type="PROSITE-ProRule" id="PRU00500"/>
    </source>
</evidence>
<evidence type="ECO:0000256" key="7">
    <source>
        <dbReference type="ARBA" id="ARBA00022900"/>
    </source>
</evidence>
<dbReference type="Pfam" id="PF00014">
    <property type="entry name" value="Kunitz_BPTI"/>
    <property type="match status" value="2"/>
</dbReference>
<dbReference type="InterPro" id="IPR036857">
    <property type="entry name" value="Thyroglobulin_1_sf"/>
</dbReference>
<dbReference type="InterPro" id="IPR036058">
    <property type="entry name" value="Kazal_dom_sf"/>
</dbReference>
<evidence type="ECO:0000313" key="19">
    <source>
        <dbReference type="Proteomes" id="UP001163046"/>
    </source>
</evidence>
<feature type="domain" description="WAP" evidence="16">
    <location>
        <begin position="840"/>
        <end position="891"/>
    </location>
</feature>
<keyword evidence="4" id="KW-0964">Secreted</keyword>
<feature type="domain" description="Thyroglobulin type-1" evidence="15">
    <location>
        <begin position="773"/>
        <end position="847"/>
    </location>
</feature>
<evidence type="ECO:0000256" key="8">
    <source>
        <dbReference type="ARBA" id="ARBA00023157"/>
    </source>
</evidence>
<evidence type="ECO:0000259" key="14">
    <source>
        <dbReference type="PROSITE" id="PS50835"/>
    </source>
</evidence>
<comment type="caution">
    <text evidence="18">The sequence shown here is derived from an EMBL/GenBank/DDBJ whole genome shotgun (WGS) entry which is preliminary data.</text>
</comment>
<dbReference type="GO" id="GO:0048019">
    <property type="term" value="F:receptor antagonist activity"/>
    <property type="evidence" value="ECO:0007669"/>
    <property type="project" value="TreeGrafter"/>
</dbReference>
<sequence>MTEILWPLLCIGIFAVACTGNELCSKKKCTSQGQICVVTEHNRAECRCRDSCPLSFGKRVCGSDGITYPSLCHLDMTSCKLYTITMVSAGRCQVAVSLKVSPTHQSTQTMTAGKPGEIRCGIDGMAAQVLWSKVGMKHRLPFSRVLPKLKSKTLYFRRVRHQDVGKYVCRASSWSKTVEATVNVIIVDPKTMDTTVASNRVCNLEKLIGPGKDSSNLQLVAGDVCSLPKLPGVCLGYFPKWFYDSESRKCKPFIYGGCQGNANNFESDEECKKTCSVDVVCKLQPEVGRCKGYFPRYFYNHTSGQCDKFIYGGCEGNNNRFHTLELCQKKCQIASAAIVKVKPGRCPWRRSILRLCLLRGDTCQSDGDCRGDDKCCHDGCTRSCARPISEDKPGTCPKIAKNNAFCDKKGDMCDKDTDCPGVASVASMAARGTAASQRMREGLSLGVFPHAKTTPKTGRVSTFRLHPPENCSDTTDKCGDDSQCPGRAKCCATGCLQECITPPAKVKPGLCPLNDYIPPELCEVTEDECQEDEDCKGRDKCCSSGCNQECMTPPIEVKPGLCPTVDYIDRESCEVTTDECNEDVDCNGKDKCCATGCIKECVTPPIPPPPRNTPPPTKLHGQCPKPWKGLNGICDRRGDMCSDDKDCSGLALCCFNGCQKDCINSTDPIPVDKPGVCPDPWKGQDGICDRRGDMCGVDIDCDASEKCCFNGCQRDCVKPGKRSSEKPGQCPNPWKEQPCDRRGDMCAEDGDCDSGGKCCHNGCQKDCVKPVNLTKCQEEIQSALDKLASGPPLLGAFVPKCKPDGHYEDQQCHEMYCWCVGKNGLKLPGTTVRGPAVCLHRAKPGTCPKPWKGQEGFCDYRGDMCSHDSECAGEDDRCCFNGCQNDCVPPVGIKLCTKHHKAETAKHQGLGFVGGFSPSCKLNGDYEEVQCHGSTGYCWCVDKLGNELEGTRTRGKPNCTPSVGIKLCAKHKEAEAAKHQGLGFVGGFSPSCKSNGDYEEVQCHGSTGYCWCVDKLGNELEGTRVRGKPNCTPSGNSEGAGKKGTCPKPWKGLSGFCDKMGDECGMDFHCSNENEKCCFSGCQRICSNTTETNQKAETKPGQCPKPWLGEEGLCDRRGDMCQKDVDCKGSQICCFNGCQKDCVNPGLSTCQQRYEESFLFPALGRFVPKCKKGGGFQETQCHPSTGHCWCVDSYGAEQLGTRTRRRPNCTVPDPCLSTTCPYHGQCVPSKDRKSVECKCNIGCFLIYDPVCGTDGKTYGNECSMKSIACVQKKNVTVDYKGECEVVDPCAAVKCGFYGECDVVNGSVTCVCPGSGSRPSCGDEKEPVCGSDGEIYDNLCHLMDASCQQEELIRPALPEICEEEKVDSCANITCSHPLQKCKTKDDGKPVCSCTHLACPRILEPVCGDDGQSYHSKCTMDMLSCEANKIVFVDYVGQCEKDITSILVKTPEDQCTKVNCSHPIARCEVINKTATCVCPTIVTLELFLVCGSDGVTYPNPGTLDIASCNSGGAIEKVKDGKCKWDAETDQCQK</sequence>
<feature type="domain" description="Kazal-like" evidence="17">
    <location>
        <begin position="40"/>
        <end position="94"/>
    </location>
</feature>
<keyword evidence="10" id="KW-0166">Nematocyst</keyword>
<dbReference type="PROSITE" id="PS50835">
    <property type="entry name" value="IG_LIKE"/>
    <property type="match status" value="1"/>
</dbReference>
<feature type="domain" description="WAP" evidence="16">
    <location>
        <begin position="670"/>
        <end position="720"/>
    </location>
</feature>
<feature type="domain" description="Thyroglobulin type-1" evidence="15">
    <location>
        <begin position="893"/>
        <end position="959"/>
    </location>
</feature>
<evidence type="ECO:0000259" key="15">
    <source>
        <dbReference type="PROSITE" id="PS51162"/>
    </source>
</evidence>
<gene>
    <name evidence="18" type="ORF">OS493_004614</name>
</gene>
<keyword evidence="6 12" id="KW-0732">Signal</keyword>
<dbReference type="PROSITE" id="PS50279">
    <property type="entry name" value="BPTI_KUNITZ_2"/>
    <property type="match status" value="2"/>
</dbReference>
<dbReference type="InterPro" id="IPR020901">
    <property type="entry name" value="Prtase_inh_Kunz-CS"/>
</dbReference>
<dbReference type="CDD" id="cd00104">
    <property type="entry name" value="KAZAL_FS"/>
    <property type="match status" value="4"/>
</dbReference>
<evidence type="ECO:0000259" key="17">
    <source>
        <dbReference type="PROSITE" id="PS51465"/>
    </source>
</evidence>
<dbReference type="InterPro" id="IPR003599">
    <property type="entry name" value="Ig_sub"/>
</dbReference>
<dbReference type="GO" id="GO:0042151">
    <property type="term" value="C:nematocyst"/>
    <property type="evidence" value="ECO:0007669"/>
    <property type="project" value="UniProtKB-SubCell"/>
</dbReference>
<dbReference type="Gene3D" id="4.10.410.10">
    <property type="entry name" value="Pancreatic trypsin inhibitor Kunitz domain"/>
    <property type="match status" value="2"/>
</dbReference>
<dbReference type="PROSITE" id="PS00484">
    <property type="entry name" value="THYROGLOBULIN_1_1"/>
    <property type="match status" value="4"/>
</dbReference>
<comment type="caution">
    <text evidence="11">Lacks conserved residue(s) required for the propagation of feature annotation.</text>
</comment>
<dbReference type="PROSITE" id="PS51162">
    <property type="entry name" value="THYROGLOBULIN_1_2"/>
    <property type="match status" value="4"/>
</dbReference>
<dbReference type="Pfam" id="PF07648">
    <property type="entry name" value="Kazal_2"/>
    <property type="match status" value="4"/>
</dbReference>
<evidence type="ECO:0000256" key="10">
    <source>
        <dbReference type="ARBA" id="ARBA00023331"/>
    </source>
</evidence>
<dbReference type="InterPro" id="IPR002350">
    <property type="entry name" value="Kazal_dom"/>
</dbReference>
<feature type="domain" description="WAP" evidence="16">
    <location>
        <begin position="1096"/>
        <end position="1146"/>
    </location>
</feature>
<dbReference type="PRINTS" id="PR00759">
    <property type="entry name" value="BASICPTASE"/>
</dbReference>
<feature type="domain" description="WAP" evidence="16">
    <location>
        <begin position="1039"/>
        <end position="1090"/>
    </location>
</feature>
<evidence type="ECO:0000256" key="5">
    <source>
        <dbReference type="ARBA" id="ARBA00022690"/>
    </source>
</evidence>
<dbReference type="Gene3D" id="3.30.60.30">
    <property type="match status" value="5"/>
</dbReference>
<dbReference type="PROSITE" id="PS51465">
    <property type="entry name" value="KAZAL_2"/>
    <property type="match status" value="5"/>
</dbReference>
<keyword evidence="8 11" id="KW-1015">Disulfide bond</keyword>
<feature type="domain" description="BPTI/Kunitz inhibitor" evidence="13">
    <location>
        <begin position="225"/>
        <end position="275"/>
    </location>
</feature>
<dbReference type="PANTHER" id="PTHR45938:SF7">
    <property type="entry name" value="WAP, KAZAL, IMMUNOGLOBULIN, KUNITZ AND NTR DOMAIN-CONTAINING PROTEIN 2"/>
    <property type="match status" value="1"/>
</dbReference>